<reference evidence="1 2" key="1">
    <citation type="submission" date="2016-01" db="EMBL/GenBank/DDBJ databases">
        <authorList>
            <person name="Regsiter A."/>
            <person name="william w."/>
        </authorList>
    </citation>
    <scope>NUCLEOTIDE SEQUENCE [LARGE SCALE GENOMIC DNA]</scope>
    <source>
        <strain evidence="1 2">CFBP 6927</strain>
    </source>
</reference>
<evidence type="ECO:0000313" key="2">
    <source>
        <dbReference type="Proteomes" id="UP000191812"/>
    </source>
</evidence>
<comment type="caution">
    <text evidence="1">The sequence shown here is derived from an EMBL/GenBank/DDBJ whole genome shotgun (WGS) entry which is preliminary data.</text>
</comment>
<proteinExistence type="predicted"/>
<dbReference type="EMBL" id="FBWH01000038">
    <property type="protein sequence ID" value="CUX54995.1"/>
    <property type="molecule type" value="Genomic_DNA"/>
</dbReference>
<sequence length="36" mass="4219">MNFTPEFKNNSDKSKNISGIHYPVCYNEPTRIGRLF</sequence>
<organism evidence="1 2">
    <name type="scientific">Agrobacterium genomosp. 13 str. CFBP 6927</name>
    <dbReference type="NCBI Taxonomy" id="1183428"/>
    <lineage>
        <taxon>Bacteria</taxon>
        <taxon>Pseudomonadati</taxon>
        <taxon>Pseudomonadota</taxon>
        <taxon>Alphaproteobacteria</taxon>
        <taxon>Hyphomicrobiales</taxon>
        <taxon>Rhizobiaceae</taxon>
        <taxon>Rhizobium/Agrobacterium group</taxon>
        <taxon>Agrobacterium</taxon>
        <taxon>Agrobacterium tumefaciens complex</taxon>
    </lineage>
</organism>
<dbReference type="Proteomes" id="UP000191812">
    <property type="component" value="Unassembled WGS sequence"/>
</dbReference>
<evidence type="ECO:0000313" key="1">
    <source>
        <dbReference type="EMBL" id="CUX54995.1"/>
    </source>
</evidence>
<protein>
    <submittedName>
        <fullName evidence="1">Uncharacterized protein</fullName>
    </submittedName>
</protein>
<gene>
    <name evidence="1" type="ORF">AGR13a_Lc120121</name>
</gene>
<accession>A0ABP2BPB1</accession>
<name>A0ABP2BPB1_9HYPH</name>
<keyword evidence="2" id="KW-1185">Reference proteome</keyword>